<name>A0A4R4DYM4_9BACT</name>
<reference evidence="1 2" key="1">
    <citation type="submission" date="2019-03" db="EMBL/GenBank/DDBJ databases">
        <authorList>
            <person name="Kim M.K.M."/>
        </authorList>
    </citation>
    <scope>NUCLEOTIDE SEQUENCE [LARGE SCALE GENOMIC DNA]</scope>
    <source>
        <strain evidence="1 2">17J68-15</strain>
    </source>
</reference>
<protein>
    <submittedName>
        <fullName evidence="1">Uncharacterized protein</fullName>
    </submittedName>
</protein>
<gene>
    <name evidence="1" type="ORF">E0486_16410</name>
</gene>
<comment type="caution">
    <text evidence="1">The sequence shown here is derived from an EMBL/GenBank/DDBJ whole genome shotgun (WGS) entry which is preliminary data.</text>
</comment>
<keyword evidence="2" id="KW-1185">Reference proteome</keyword>
<dbReference type="EMBL" id="SKFH01000041">
    <property type="protein sequence ID" value="TCZ66929.1"/>
    <property type="molecule type" value="Genomic_DNA"/>
</dbReference>
<dbReference type="OrthoDB" id="1467739at2"/>
<organism evidence="1 2">
    <name type="scientific">Flaviaesturariibacter aridisoli</name>
    <dbReference type="NCBI Taxonomy" id="2545761"/>
    <lineage>
        <taxon>Bacteria</taxon>
        <taxon>Pseudomonadati</taxon>
        <taxon>Bacteroidota</taxon>
        <taxon>Chitinophagia</taxon>
        <taxon>Chitinophagales</taxon>
        <taxon>Chitinophagaceae</taxon>
        <taxon>Flaviaestuariibacter</taxon>
    </lineage>
</organism>
<evidence type="ECO:0000313" key="1">
    <source>
        <dbReference type="EMBL" id="TCZ66929.1"/>
    </source>
</evidence>
<dbReference type="Proteomes" id="UP000295164">
    <property type="component" value="Unassembled WGS sequence"/>
</dbReference>
<sequence length="158" mass="17447">MQKTLLFACLMHLCSCSSGEQFRDLSEFNMNPKALKDGEPIKLIYADQGEGNNATGHFFSHLVVVSQESGDTVNILTGINNGFKEDDGDQVYHFISPANSAYKYAFLGDAIGAGTDIKDLPEPNLDYTKVRYDPDHREIARNNYPTLVGLLGTQSNTH</sequence>
<accession>A0A4R4DYM4</accession>
<dbReference type="RefSeq" id="WP_131853777.1">
    <property type="nucleotide sequence ID" value="NZ_SKFH01000041.1"/>
</dbReference>
<dbReference type="AlphaFoldDB" id="A0A4R4DYM4"/>
<proteinExistence type="predicted"/>
<evidence type="ECO:0000313" key="2">
    <source>
        <dbReference type="Proteomes" id="UP000295164"/>
    </source>
</evidence>